<sequence length="759" mass="86086">MVLRSTPTALKAAPMVLPFRQIFNTFLYRATTSSGSRLRAISPDYVLEVSALSRPLHLGVLYNAQKDQLIPGNLWKTEDMMSKTCDSPHSNKSFQVAMSESFSEKTSLLDVSDSVKASFLCGLVEVEGSAKYLNNKTTSTHQCQATLRYNVTTELKQLMISELEPPNPELLEKAEKRNATHVVIGVLYGADALMEFHEMASDDSSKKEIHVNLTVMLNKLPSYEINADGSVKMDDEDKKKVKNFKCTFFGDFLLKEPPSTYEEAVKVYKKLPSLLGEKGENAVPVKVWLFPLSKLTGTESKLKRMISETLVSQVEKVMDEFHQAEMRTNDLLKSSKEIKAEDIVHKLETFQSSLRDFTAQFQRKIADLIPAIRGGNMEETALKDLLKSQDASGFSGKEMEQWLDEKETEIKIVTQTIEELNEITNHKIIYPGHDLDILLMNPVSRYNAVFSFTSLNYVEPYLKKISNAVQLPERTDLSTPEQDPREAFPWYLGSLRPKFFKDSLSLLKSNISTPEQDPIEEVPWYKRPNAWENQKLAVQVFGEIDLEQDHKVISYIPHAGVTGATVYGYLQGHQIHSFACKVTLDPSTAHLNLSLTQNDSQVGYSRETQPWDDYPTRFDSWWQVLSKEPLIERCYWIVNWTAKCFIGVAYESMERKGKGYDSVLGGNEKSWCVEQDNGSYSVWYNNSNYTDSISVSNTDSVAVYLDRKAGKLSFYGLNSNTHTLTLLHTFNIKFTNEVLYAGFTLGSEDSFMSVAYIPY</sequence>
<dbReference type="OrthoDB" id="8954335at2759"/>
<dbReference type="InterPro" id="IPR001870">
    <property type="entry name" value="B30.2/SPRY"/>
</dbReference>
<dbReference type="AlphaFoldDB" id="A0A6P8F3B7"/>
<dbReference type="Pfam" id="PF13765">
    <property type="entry name" value="PRY"/>
    <property type="match status" value="1"/>
</dbReference>
<keyword evidence="2" id="KW-1185">Reference proteome</keyword>
<dbReference type="InterPro" id="IPR052090">
    <property type="entry name" value="Cytolytic_pore-forming_toxin"/>
</dbReference>
<dbReference type="InterPro" id="IPR056072">
    <property type="entry name" value="SNTX_MACPF/CDC-like_dom"/>
</dbReference>
<evidence type="ECO:0000313" key="3">
    <source>
        <dbReference type="RefSeq" id="XP_031419299.1"/>
    </source>
</evidence>
<dbReference type="GO" id="GO:0031640">
    <property type="term" value="P:killing of cells of another organism"/>
    <property type="evidence" value="ECO:0007669"/>
    <property type="project" value="UniProtKB-KW"/>
</dbReference>
<accession>A0A6P8F3B7</accession>
<dbReference type="Pfam" id="PF21109">
    <property type="entry name" value="Stonustoxin_helical"/>
    <property type="match status" value="1"/>
</dbReference>
<organism evidence="2 3">
    <name type="scientific">Clupea harengus</name>
    <name type="common">Atlantic herring</name>
    <dbReference type="NCBI Taxonomy" id="7950"/>
    <lineage>
        <taxon>Eukaryota</taxon>
        <taxon>Metazoa</taxon>
        <taxon>Chordata</taxon>
        <taxon>Craniata</taxon>
        <taxon>Vertebrata</taxon>
        <taxon>Euteleostomi</taxon>
        <taxon>Actinopterygii</taxon>
        <taxon>Neopterygii</taxon>
        <taxon>Teleostei</taxon>
        <taxon>Clupei</taxon>
        <taxon>Clupeiformes</taxon>
        <taxon>Clupeoidei</taxon>
        <taxon>Clupeidae</taxon>
        <taxon>Clupea</taxon>
    </lineage>
</organism>
<dbReference type="KEGG" id="char:105894685"/>
<proteinExistence type="predicted"/>
<feature type="domain" description="B30.2/SPRY" evidence="1">
    <location>
        <begin position="562"/>
        <end position="759"/>
    </location>
</feature>
<gene>
    <name evidence="3" type="primary">LOC105894685</name>
</gene>
<dbReference type="InterPro" id="IPR006574">
    <property type="entry name" value="PRY"/>
</dbReference>
<dbReference type="RefSeq" id="XP_031419299.1">
    <property type="nucleotide sequence ID" value="XM_031563439.1"/>
</dbReference>
<dbReference type="GeneID" id="105894685"/>
<dbReference type="Gene3D" id="2.60.120.920">
    <property type="match status" value="1"/>
</dbReference>
<dbReference type="Pfam" id="PF24674">
    <property type="entry name" value="MACPF_SNTX"/>
    <property type="match status" value="1"/>
</dbReference>
<dbReference type="PRINTS" id="PR01407">
    <property type="entry name" value="BUTYPHLNCDUF"/>
</dbReference>
<dbReference type="GO" id="GO:0005576">
    <property type="term" value="C:extracellular region"/>
    <property type="evidence" value="ECO:0007669"/>
    <property type="project" value="UniProtKB-SubCell"/>
</dbReference>
<dbReference type="SUPFAM" id="SSF49899">
    <property type="entry name" value="Concanavalin A-like lectins/glucanases"/>
    <property type="match status" value="1"/>
</dbReference>
<dbReference type="InterPro" id="IPR003877">
    <property type="entry name" value="SPRY_dom"/>
</dbReference>
<dbReference type="InterPro" id="IPR048997">
    <property type="entry name" value="Stonustoxin-like_helical"/>
</dbReference>
<dbReference type="SMART" id="SM00589">
    <property type="entry name" value="PRY"/>
    <property type="match status" value="1"/>
</dbReference>
<dbReference type="PANTHER" id="PTHR31594">
    <property type="entry name" value="AIG1-TYPE G DOMAIN-CONTAINING PROTEIN"/>
    <property type="match status" value="1"/>
</dbReference>
<reference evidence="3" key="1">
    <citation type="submission" date="2025-08" db="UniProtKB">
        <authorList>
            <consortium name="RefSeq"/>
        </authorList>
    </citation>
    <scope>IDENTIFICATION</scope>
</reference>
<evidence type="ECO:0000313" key="2">
    <source>
        <dbReference type="Proteomes" id="UP000515152"/>
    </source>
</evidence>
<name>A0A6P8F3B7_CLUHA</name>
<dbReference type="PROSITE" id="PS50188">
    <property type="entry name" value="B302_SPRY"/>
    <property type="match status" value="1"/>
</dbReference>
<evidence type="ECO:0000259" key="1">
    <source>
        <dbReference type="PROSITE" id="PS50188"/>
    </source>
</evidence>
<dbReference type="PANTHER" id="PTHR31594:SF11">
    <property type="entry name" value="NEOVERRUCOTOXIN SUBUNIT ALPHA-LIKE ISOFORM X1-RELATED"/>
    <property type="match status" value="1"/>
</dbReference>
<dbReference type="InterPro" id="IPR003879">
    <property type="entry name" value="Butyrophylin_SPRY"/>
</dbReference>
<dbReference type="SMART" id="SM00449">
    <property type="entry name" value="SPRY"/>
    <property type="match status" value="1"/>
</dbReference>
<dbReference type="InterPro" id="IPR043136">
    <property type="entry name" value="B30.2/SPRY_sf"/>
</dbReference>
<protein>
    <submittedName>
        <fullName evidence="3">Stonustoxin subunit beta-like</fullName>
    </submittedName>
</protein>
<dbReference type="GO" id="GO:0090729">
    <property type="term" value="F:toxin activity"/>
    <property type="evidence" value="ECO:0007669"/>
    <property type="project" value="UniProtKB-KW"/>
</dbReference>
<dbReference type="Proteomes" id="UP000515152">
    <property type="component" value="Chromosome 26"/>
</dbReference>
<dbReference type="InterPro" id="IPR013320">
    <property type="entry name" value="ConA-like_dom_sf"/>
</dbReference>
<dbReference type="Pfam" id="PF00622">
    <property type="entry name" value="SPRY"/>
    <property type="match status" value="1"/>
</dbReference>